<dbReference type="Pfam" id="PF00005">
    <property type="entry name" value="ABC_tran"/>
    <property type="match status" value="1"/>
</dbReference>
<proteinExistence type="inferred from homology"/>
<comment type="subcellular location">
    <subcellularLocation>
        <location evidence="1">Membrane</location>
        <topology evidence="1">Multi-pass membrane protein</topology>
    </subcellularLocation>
</comment>
<organism evidence="10">
    <name type="scientific">Brassica napus</name>
    <name type="common">Rape</name>
    <dbReference type="NCBI Taxonomy" id="3708"/>
    <lineage>
        <taxon>Eukaryota</taxon>
        <taxon>Viridiplantae</taxon>
        <taxon>Streptophyta</taxon>
        <taxon>Embryophyta</taxon>
        <taxon>Tracheophyta</taxon>
        <taxon>Spermatophyta</taxon>
        <taxon>Magnoliopsida</taxon>
        <taxon>eudicotyledons</taxon>
        <taxon>Gunneridae</taxon>
        <taxon>Pentapetalae</taxon>
        <taxon>rosids</taxon>
        <taxon>malvids</taxon>
        <taxon>Brassicales</taxon>
        <taxon>Brassicaceae</taxon>
        <taxon>Brassiceae</taxon>
        <taxon>Brassica</taxon>
    </lineage>
</organism>
<dbReference type="InterPro" id="IPR014718">
    <property type="entry name" value="GH-type_carb-bd"/>
</dbReference>
<reference evidence="10" key="1">
    <citation type="submission" date="2021-01" db="EMBL/GenBank/DDBJ databases">
        <authorList>
            <consortium name="Genoscope - CEA"/>
            <person name="William W."/>
        </authorList>
    </citation>
    <scope>NUCLEOTIDE SEQUENCE</scope>
</reference>
<dbReference type="InterPro" id="IPR008183">
    <property type="entry name" value="Aldose_1/G6P_1-epimerase"/>
</dbReference>
<dbReference type="SUPFAM" id="SSF74650">
    <property type="entry name" value="Galactose mutarotase-like"/>
    <property type="match status" value="1"/>
</dbReference>
<feature type="transmembrane region" description="Helical" evidence="8">
    <location>
        <begin position="736"/>
        <end position="755"/>
    </location>
</feature>
<comment type="similarity">
    <text evidence="2">Belongs to the ABC transporter superfamily. ABCA family. CPR flippase (TC 3.A.1.211) subfamily.</text>
</comment>
<dbReference type="PANTHER" id="PTHR19229">
    <property type="entry name" value="ATP-BINDING CASSETTE TRANSPORTER SUBFAMILY A ABCA"/>
    <property type="match status" value="1"/>
</dbReference>
<dbReference type="InterPro" id="IPR026082">
    <property type="entry name" value="ABCA"/>
</dbReference>
<dbReference type="GO" id="GO:0005975">
    <property type="term" value="P:carbohydrate metabolic process"/>
    <property type="evidence" value="ECO:0007669"/>
    <property type="project" value="InterPro"/>
</dbReference>
<dbReference type="Pfam" id="PF12698">
    <property type="entry name" value="ABC2_membrane_3"/>
    <property type="match status" value="1"/>
</dbReference>
<dbReference type="InterPro" id="IPR003439">
    <property type="entry name" value="ABC_transporter-like_ATP-bd"/>
</dbReference>
<dbReference type="CDD" id="cd09019">
    <property type="entry name" value="galactose_mutarotase_like"/>
    <property type="match status" value="1"/>
</dbReference>
<feature type="domain" description="ABC transporter" evidence="9">
    <location>
        <begin position="620"/>
        <end position="926"/>
    </location>
</feature>
<dbReference type="EMBL" id="HG994360">
    <property type="protein sequence ID" value="CAF2085335.1"/>
    <property type="molecule type" value="Genomic_DNA"/>
</dbReference>
<dbReference type="Gene3D" id="3.40.50.300">
    <property type="entry name" value="P-loop containing nucleotide triphosphate hydrolases"/>
    <property type="match status" value="1"/>
</dbReference>
<evidence type="ECO:0000256" key="2">
    <source>
        <dbReference type="ARBA" id="ARBA00008526"/>
    </source>
</evidence>
<evidence type="ECO:0000313" key="10">
    <source>
        <dbReference type="EMBL" id="CAF2085335.1"/>
    </source>
</evidence>
<dbReference type="GO" id="GO:0005524">
    <property type="term" value="F:ATP binding"/>
    <property type="evidence" value="ECO:0007669"/>
    <property type="project" value="InterPro"/>
</dbReference>
<feature type="transmembrane region" description="Helical" evidence="8">
    <location>
        <begin position="460"/>
        <end position="481"/>
    </location>
</feature>
<evidence type="ECO:0000256" key="5">
    <source>
        <dbReference type="ARBA" id="ARBA00023136"/>
    </source>
</evidence>
<dbReference type="GO" id="GO:0016020">
    <property type="term" value="C:membrane"/>
    <property type="evidence" value="ECO:0007669"/>
    <property type="project" value="UniProtKB-SubCell"/>
</dbReference>
<dbReference type="InterPro" id="IPR047215">
    <property type="entry name" value="Galactose_mutarotase-like"/>
</dbReference>
<keyword evidence="4 8" id="KW-1133">Transmembrane helix</keyword>
<dbReference type="InterPro" id="IPR011013">
    <property type="entry name" value="Gal_mutarotase_sf_dom"/>
</dbReference>
<dbReference type="NCBIfam" id="NF008277">
    <property type="entry name" value="PRK11055.1"/>
    <property type="match status" value="1"/>
</dbReference>
<evidence type="ECO:0000256" key="6">
    <source>
        <dbReference type="ARBA" id="ARBA00023235"/>
    </source>
</evidence>
<sequence length="1066" mass="119494">MADSGPASFSTRANALLRKNLSYQTRNIWSNIRLIMIPFYLCVLLVGIQALFDSQITNSADNQCGCQCTLTNANGKCLNKTCGIEYSSTDQAFFCSIPNPPQWPPLLQVPPPESRAVRASFLPEIGLPSESCRRTGSCPVTFLFTGSNHSLGASFYENMLPSSVTVNSSDLLQGLAYNVLGTETEAELTNYLDPGIASDLPIYNIQSRCISNAAFPFSFGVGPLMFQKDLRCVQGWNLWRNNSKEVNDVIFKGYKKGNPEGKANEIAAAYDLLNTNRNNFNVYIWYNSTYEENSRNRPSTLVRVARSVNLVSNAYLQFLQGSGTKMLFEYVKEMPKEETSLRLDIASLIGPLFFTWVILLLFPVILSSLVYEKQERLRIIMKMHGLGDGPYWMISYAYFLTISTLYFICLMLFGSAIGLKFFRLNDYSLQFVFYFLYVNLQIALCFLVSSLFSKVKTSTVVAYIYVFGSGLLGTFLFQFLIQDSSFPRGWIIFMELYPGFSLYRGLYEFAQFAFQGNLRGADGMKWKDFSDSAMDEVFYIIIVEWFLALIAAYYIDKIVSSGKDPLFFLKTPFKKSPSMRKPSLQRQGSKVFVEMEKPDVTQEIEKVEKLMLEDSTSHAIVCDNLKKVYPGRDGNPPKMAVRGLSLAVPSGECFGMLGPNGAGKTSFINMMTGLLKPTSGTGLVQGLDICSDMDRVYTSMGVCPQHDLLWETLTGREHLLFYGRLKNLKGSDLTQTWSLSLFLSLSLIFSLLFPFSDLDLILFFFKCDSGKQDDVVLGFDTVDAYKNDTTYFGAIVGRVANRIGGAKFELNGQLYKTDPNEGHNTLHGGTKGFGDVIWSVENYVPTSHITFIYHSFDGEEGFPGNVTVKVTYMLIGENKLALKMEAKPLNKPTPINLALHTYWNLHGHNSGDILSHKIQLLAKKITPVDEELIPTGEITSIKGTPYDFLEPREIGSRIHELPGGYDINYVIDGIVGKHLRKTAVVSEKVTGRKMELWTNQPGVQFYTSNLLKSVVGKGNAVYKKYAGLCLETQGFPDSVNHKNFPSQIVNPGESYLHVMLFRFTAH</sequence>
<dbReference type="GO" id="GO:0016887">
    <property type="term" value="F:ATP hydrolysis activity"/>
    <property type="evidence" value="ECO:0007669"/>
    <property type="project" value="InterPro"/>
</dbReference>
<evidence type="ECO:0000256" key="4">
    <source>
        <dbReference type="ARBA" id="ARBA00022989"/>
    </source>
</evidence>
<dbReference type="InterPro" id="IPR013525">
    <property type="entry name" value="ABC2_TM"/>
</dbReference>
<evidence type="ECO:0000259" key="9">
    <source>
        <dbReference type="PROSITE" id="PS50893"/>
    </source>
</evidence>
<feature type="transmembrane region" description="Helical" evidence="8">
    <location>
        <begin position="391"/>
        <end position="419"/>
    </location>
</feature>
<evidence type="ECO:0000256" key="3">
    <source>
        <dbReference type="ARBA" id="ARBA00022692"/>
    </source>
</evidence>
<gene>
    <name evidence="10" type="ORF">DARMORV10_A06P19860.1</name>
</gene>
<dbReference type="Proteomes" id="UP001295469">
    <property type="component" value="Chromosome A06"/>
</dbReference>
<feature type="transmembrane region" description="Helical" evidence="8">
    <location>
        <begin position="34"/>
        <end position="52"/>
    </location>
</feature>
<keyword evidence="3 8" id="KW-0812">Transmembrane</keyword>
<dbReference type="GO" id="GO:0030246">
    <property type="term" value="F:carbohydrate binding"/>
    <property type="evidence" value="ECO:0007669"/>
    <property type="project" value="InterPro"/>
</dbReference>
<dbReference type="GO" id="GO:0140359">
    <property type="term" value="F:ABC-type transporter activity"/>
    <property type="evidence" value="ECO:0007669"/>
    <property type="project" value="InterPro"/>
</dbReference>
<dbReference type="PROSITE" id="PS50893">
    <property type="entry name" value="ABC_TRANSPORTER_2"/>
    <property type="match status" value="1"/>
</dbReference>
<feature type="transmembrane region" description="Helical" evidence="8">
    <location>
        <begin position="431"/>
        <end position="453"/>
    </location>
</feature>
<evidence type="ECO:0000256" key="1">
    <source>
        <dbReference type="ARBA" id="ARBA00004141"/>
    </source>
</evidence>
<dbReference type="SUPFAM" id="SSF52540">
    <property type="entry name" value="P-loop containing nucleoside triphosphate hydrolases"/>
    <property type="match status" value="1"/>
</dbReference>
<keyword evidence="5 8" id="KW-0472">Membrane</keyword>
<feature type="transmembrane region" description="Helical" evidence="8">
    <location>
        <begin position="348"/>
        <end position="371"/>
    </location>
</feature>
<dbReference type="InterPro" id="IPR027417">
    <property type="entry name" value="P-loop_NTPase"/>
</dbReference>
<accession>A0A816SIC6</accession>
<feature type="transmembrane region" description="Helical" evidence="8">
    <location>
        <begin position="537"/>
        <end position="555"/>
    </location>
</feature>
<dbReference type="GO" id="GO:0016853">
    <property type="term" value="F:isomerase activity"/>
    <property type="evidence" value="ECO:0007669"/>
    <property type="project" value="UniProtKB-KW"/>
</dbReference>
<dbReference type="Pfam" id="PF01263">
    <property type="entry name" value="Aldose_epim"/>
    <property type="match status" value="1"/>
</dbReference>
<name>A0A816SIC6_BRANA</name>
<dbReference type="Gene3D" id="2.70.98.10">
    <property type="match status" value="1"/>
</dbReference>
<evidence type="ECO:0000256" key="7">
    <source>
        <dbReference type="ARBA" id="ARBA00023277"/>
    </source>
</evidence>
<dbReference type="PANTHER" id="PTHR19229:SF270">
    <property type="entry name" value="ABC TRANSPORTER A FAMILY MEMBER 7"/>
    <property type="match status" value="1"/>
</dbReference>
<keyword evidence="6" id="KW-0413">Isomerase</keyword>
<keyword evidence="7" id="KW-0119">Carbohydrate metabolism</keyword>
<evidence type="ECO:0000256" key="8">
    <source>
        <dbReference type="SAM" id="Phobius"/>
    </source>
</evidence>
<dbReference type="AlphaFoldDB" id="A0A816SIC6"/>
<protein>
    <submittedName>
        <fullName evidence="10">(rape) hypothetical protein</fullName>
    </submittedName>
</protein>